<evidence type="ECO:0000313" key="4">
    <source>
        <dbReference type="Proteomes" id="UP001278766"/>
    </source>
</evidence>
<gene>
    <name evidence="3" type="ORF">B0H64DRAFT_209303</name>
</gene>
<feature type="region of interest" description="Disordered" evidence="1">
    <location>
        <begin position="325"/>
        <end position="348"/>
    </location>
</feature>
<protein>
    <recommendedName>
        <fullName evidence="2">HNH nuclease domain-containing protein</fullName>
    </recommendedName>
</protein>
<dbReference type="InterPro" id="IPR003615">
    <property type="entry name" value="HNH_nuc"/>
</dbReference>
<dbReference type="Pfam" id="PF13391">
    <property type="entry name" value="HNH_2"/>
    <property type="match status" value="1"/>
</dbReference>
<dbReference type="AlphaFoldDB" id="A0AAE0HBG3"/>
<proteinExistence type="predicted"/>
<accession>A0AAE0HBG3</accession>
<feature type="region of interest" description="Disordered" evidence="1">
    <location>
        <begin position="187"/>
        <end position="207"/>
    </location>
</feature>
<feature type="domain" description="HNH nuclease" evidence="2">
    <location>
        <begin position="223"/>
        <end position="295"/>
    </location>
</feature>
<dbReference type="RefSeq" id="XP_062656764.1">
    <property type="nucleotide sequence ID" value="XM_062799388.1"/>
</dbReference>
<feature type="compositionally biased region" description="Low complexity" evidence="1">
    <location>
        <begin position="190"/>
        <end position="200"/>
    </location>
</feature>
<keyword evidence="4" id="KW-1185">Reference proteome</keyword>
<dbReference type="Proteomes" id="UP001278766">
    <property type="component" value="Unassembled WGS sequence"/>
</dbReference>
<organism evidence="3 4">
    <name type="scientific">Chaetomium fimeti</name>
    <dbReference type="NCBI Taxonomy" id="1854472"/>
    <lineage>
        <taxon>Eukaryota</taxon>
        <taxon>Fungi</taxon>
        <taxon>Dikarya</taxon>
        <taxon>Ascomycota</taxon>
        <taxon>Pezizomycotina</taxon>
        <taxon>Sordariomycetes</taxon>
        <taxon>Sordariomycetidae</taxon>
        <taxon>Sordariales</taxon>
        <taxon>Chaetomiaceae</taxon>
        <taxon>Chaetomium</taxon>
    </lineage>
</organism>
<comment type="caution">
    <text evidence="3">The sequence shown here is derived from an EMBL/GenBank/DDBJ whole genome shotgun (WGS) entry which is preliminary data.</text>
</comment>
<feature type="compositionally biased region" description="Basic and acidic residues" evidence="1">
    <location>
        <begin position="328"/>
        <end position="346"/>
    </location>
</feature>
<sequence length="480" mass="53469">MPPKRKSIEYDAPLPIEANFVRNSSIEWIPVPPADSPGVGPSTGYVSRTLTNLPILPSHTSTSARDAHDSSQPSGSRLPQTNEELKQQFAAFIQTDIQARINSGNTGGDGGAMVLAEQIKIRSAIRAVVLDPSSELDGLTVASMRESGSLDTYFRRRLTGYISSALRVIGIWVNKPTDALDEVVKGAGSGETSTTTTKGKPVVRGKADKAAQRTVPTWYQQCCPLTGVEVVDAAHIVDIQAVQSMGSPGEFWEVLQLFWPLQSIQQLKIIGCEEQNILPLQPTAHRLWDRHKFALRPIQHPTDPEHRIYLQVVWFKDRHAEIGLGNDGQRRNKETNLSDRRRKMEDSTGAGARYVVHGDIYELSTSDPEKRPLPDIRYFQMRYAMQQLFAGQQAAGALRAIFGGDPPDDNTPGPARDEAFMPSDWDDMLREALELGILSDKTEAIWRRHILEKAYWEGLQRVWKYRAATGELGSEAEEEY</sequence>
<reference evidence="3" key="2">
    <citation type="submission" date="2023-06" db="EMBL/GenBank/DDBJ databases">
        <authorList>
            <consortium name="Lawrence Berkeley National Laboratory"/>
            <person name="Haridas S."/>
            <person name="Hensen N."/>
            <person name="Bonometti L."/>
            <person name="Westerberg I."/>
            <person name="Brannstrom I.O."/>
            <person name="Guillou S."/>
            <person name="Cros-Aarteil S."/>
            <person name="Calhoun S."/>
            <person name="Kuo A."/>
            <person name="Mondo S."/>
            <person name="Pangilinan J."/>
            <person name="Riley R."/>
            <person name="Labutti K."/>
            <person name="Andreopoulos B."/>
            <person name="Lipzen A."/>
            <person name="Chen C."/>
            <person name="Yanf M."/>
            <person name="Daum C."/>
            <person name="Ng V."/>
            <person name="Clum A."/>
            <person name="Steindorff A."/>
            <person name="Ohm R."/>
            <person name="Martin F."/>
            <person name="Silar P."/>
            <person name="Natvig D."/>
            <person name="Lalanne C."/>
            <person name="Gautier V."/>
            <person name="Ament-Velasquez S.L."/>
            <person name="Kruys A."/>
            <person name="Hutchinson M.I."/>
            <person name="Powell A.J."/>
            <person name="Barry K."/>
            <person name="Miller A.N."/>
            <person name="Grigoriev I.V."/>
            <person name="Debuchy R."/>
            <person name="Gladieux P."/>
            <person name="Thoren M.H."/>
            <person name="Johannesson H."/>
        </authorList>
    </citation>
    <scope>NUCLEOTIDE SEQUENCE</scope>
    <source>
        <strain evidence="3">CBS 168.71</strain>
    </source>
</reference>
<evidence type="ECO:0000259" key="2">
    <source>
        <dbReference type="Pfam" id="PF13391"/>
    </source>
</evidence>
<evidence type="ECO:0000313" key="3">
    <source>
        <dbReference type="EMBL" id="KAK3293250.1"/>
    </source>
</evidence>
<feature type="region of interest" description="Disordered" evidence="1">
    <location>
        <begin position="56"/>
        <end position="79"/>
    </location>
</feature>
<evidence type="ECO:0000256" key="1">
    <source>
        <dbReference type="SAM" id="MobiDB-lite"/>
    </source>
</evidence>
<name>A0AAE0HBG3_9PEZI</name>
<reference evidence="3" key="1">
    <citation type="journal article" date="2023" name="Mol. Phylogenet. Evol.">
        <title>Genome-scale phylogeny and comparative genomics of the fungal order Sordariales.</title>
        <authorList>
            <person name="Hensen N."/>
            <person name="Bonometti L."/>
            <person name="Westerberg I."/>
            <person name="Brannstrom I.O."/>
            <person name="Guillou S."/>
            <person name="Cros-Aarteil S."/>
            <person name="Calhoun S."/>
            <person name="Haridas S."/>
            <person name="Kuo A."/>
            <person name="Mondo S."/>
            <person name="Pangilinan J."/>
            <person name="Riley R."/>
            <person name="LaButti K."/>
            <person name="Andreopoulos B."/>
            <person name="Lipzen A."/>
            <person name="Chen C."/>
            <person name="Yan M."/>
            <person name="Daum C."/>
            <person name="Ng V."/>
            <person name="Clum A."/>
            <person name="Steindorff A."/>
            <person name="Ohm R.A."/>
            <person name="Martin F."/>
            <person name="Silar P."/>
            <person name="Natvig D.O."/>
            <person name="Lalanne C."/>
            <person name="Gautier V."/>
            <person name="Ament-Velasquez S.L."/>
            <person name="Kruys A."/>
            <person name="Hutchinson M.I."/>
            <person name="Powell A.J."/>
            <person name="Barry K."/>
            <person name="Miller A.N."/>
            <person name="Grigoriev I.V."/>
            <person name="Debuchy R."/>
            <person name="Gladieux P."/>
            <person name="Hiltunen Thoren M."/>
            <person name="Johannesson H."/>
        </authorList>
    </citation>
    <scope>NUCLEOTIDE SEQUENCE</scope>
    <source>
        <strain evidence="3">CBS 168.71</strain>
    </source>
</reference>
<dbReference type="EMBL" id="JAUEPN010000006">
    <property type="protein sequence ID" value="KAK3293250.1"/>
    <property type="molecule type" value="Genomic_DNA"/>
</dbReference>
<dbReference type="GeneID" id="87836336"/>